<protein>
    <recommendedName>
        <fullName evidence="1">Transposase IS4-like domain-containing protein</fullName>
    </recommendedName>
</protein>
<feature type="domain" description="Transposase IS4-like" evidence="1">
    <location>
        <begin position="3"/>
        <end position="105"/>
    </location>
</feature>
<comment type="caution">
    <text evidence="2">The sequence shown here is derived from an EMBL/GenBank/DDBJ whole genome shotgun (WGS) entry which is preliminary data.</text>
</comment>
<dbReference type="SUPFAM" id="SSF53098">
    <property type="entry name" value="Ribonuclease H-like"/>
    <property type="match status" value="1"/>
</dbReference>
<dbReference type="HOGENOM" id="CLU_2179243_0_0_9"/>
<sequence>MKDIYIGDRGYCSYSNMAHVIENGQFFLFRTKDVLSKGLVGNFNLPKEGAFDKTVTVTLVRSHSRKIQIPDGNYRRSLYNARWAIETPFRDLKHTIGTANSHSKSPEYI</sequence>
<dbReference type="GO" id="GO:0006313">
    <property type="term" value="P:DNA transposition"/>
    <property type="evidence" value="ECO:0007669"/>
    <property type="project" value="InterPro"/>
</dbReference>
<evidence type="ECO:0000313" key="3">
    <source>
        <dbReference type="Proteomes" id="UP000013085"/>
    </source>
</evidence>
<name>A0A0E2H299_9FIRM</name>
<gene>
    <name evidence="2" type="ORF">HMPREF1090_05537</name>
</gene>
<evidence type="ECO:0000313" key="2">
    <source>
        <dbReference type="EMBL" id="ENZ05864.1"/>
    </source>
</evidence>
<organism evidence="2 3">
    <name type="scientific">[Clostridium] clostridioforme 90A8</name>
    <dbReference type="NCBI Taxonomy" id="999408"/>
    <lineage>
        <taxon>Bacteria</taxon>
        <taxon>Bacillati</taxon>
        <taxon>Bacillota</taxon>
        <taxon>Clostridia</taxon>
        <taxon>Lachnospirales</taxon>
        <taxon>Lachnospiraceae</taxon>
        <taxon>Enterocloster</taxon>
    </lineage>
</organism>
<dbReference type="GO" id="GO:0004803">
    <property type="term" value="F:transposase activity"/>
    <property type="evidence" value="ECO:0007669"/>
    <property type="project" value="InterPro"/>
</dbReference>
<reference evidence="2 3" key="1">
    <citation type="submission" date="2013-01" db="EMBL/GenBank/DDBJ databases">
        <title>The Genome Sequence of Clostridium clostridioforme 90A8.</title>
        <authorList>
            <consortium name="The Broad Institute Genome Sequencing Platform"/>
            <person name="Earl A."/>
            <person name="Ward D."/>
            <person name="Feldgarden M."/>
            <person name="Gevers D."/>
            <person name="Courvalin P."/>
            <person name="Lambert T."/>
            <person name="Walker B."/>
            <person name="Young S.K."/>
            <person name="Zeng Q."/>
            <person name="Gargeya S."/>
            <person name="Fitzgerald M."/>
            <person name="Haas B."/>
            <person name="Abouelleil A."/>
            <person name="Alvarado L."/>
            <person name="Arachchi H.M."/>
            <person name="Berlin A.M."/>
            <person name="Chapman S.B."/>
            <person name="Dewar J."/>
            <person name="Goldberg J."/>
            <person name="Griggs A."/>
            <person name="Gujja S."/>
            <person name="Hansen M."/>
            <person name="Howarth C."/>
            <person name="Imamovic A."/>
            <person name="Larimer J."/>
            <person name="McCowan C."/>
            <person name="Murphy C."/>
            <person name="Neiman D."/>
            <person name="Pearson M."/>
            <person name="Priest M."/>
            <person name="Roberts A."/>
            <person name="Saif S."/>
            <person name="Shea T."/>
            <person name="Sisk P."/>
            <person name="Sykes S."/>
            <person name="Wortman J."/>
            <person name="Nusbaum C."/>
            <person name="Birren B."/>
        </authorList>
    </citation>
    <scope>NUCLEOTIDE SEQUENCE [LARGE SCALE GENOMIC DNA]</scope>
    <source>
        <strain evidence="2 3">90A8</strain>
    </source>
</reference>
<dbReference type="InterPro" id="IPR012337">
    <property type="entry name" value="RNaseH-like_sf"/>
</dbReference>
<dbReference type="Proteomes" id="UP000013085">
    <property type="component" value="Unassembled WGS sequence"/>
</dbReference>
<dbReference type="AlphaFoldDB" id="A0A0E2H299"/>
<accession>A0A0E2H299</accession>
<dbReference type="InterPro" id="IPR002559">
    <property type="entry name" value="Transposase_11"/>
</dbReference>
<dbReference type="EMBL" id="AGYR01000077">
    <property type="protein sequence ID" value="ENZ05864.1"/>
    <property type="molecule type" value="Genomic_DNA"/>
</dbReference>
<evidence type="ECO:0000259" key="1">
    <source>
        <dbReference type="Pfam" id="PF01609"/>
    </source>
</evidence>
<proteinExistence type="predicted"/>
<dbReference type="Pfam" id="PF01609">
    <property type="entry name" value="DDE_Tnp_1"/>
    <property type="match status" value="1"/>
</dbReference>
<dbReference type="GO" id="GO:0003677">
    <property type="term" value="F:DNA binding"/>
    <property type="evidence" value="ECO:0007669"/>
    <property type="project" value="InterPro"/>
</dbReference>
<dbReference type="PATRIC" id="fig|999408.3.peg.5935"/>